<comment type="caution">
    <text evidence="4">The sequence shown here is derived from an EMBL/GenBank/DDBJ whole genome shotgun (WGS) entry which is preliminary data.</text>
</comment>
<dbReference type="InterPro" id="IPR013320">
    <property type="entry name" value="ConA-like_dom_sf"/>
</dbReference>
<evidence type="ECO:0000313" key="4">
    <source>
        <dbReference type="EMBL" id="MBS0126729.1"/>
    </source>
</evidence>
<dbReference type="EMBL" id="JAGTUU010000011">
    <property type="protein sequence ID" value="MBS0126729.1"/>
    <property type="molecule type" value="Genomic_DNA"/>
</dbReference>
<dbReference type="NCBIfam" id="NF012211">
    <property type="entry name" value="tand_rpt_95"/>
    <property type="match status" value="5"/>
</dbReference>
<dbReference type="InterPro" id="IPR039005">
    <property type="entry name" value="CSPG_rpt"/>
</dbReference>
<dbReference type="PROSITE" id="PS51854">
    <property type="entry name" value="CSPG"/>
    <property type="match status" value="1"/>
</dbReference>
<dbReference type="Gene3D" id="2.60.40.3440">
    <property type="match status" value="1"/>
</dbReference>
<dbReference type="InterPro" id="IPR028994">
    <property type="entry name" value="Integrin_alpha_N"/>
</dbReference>
<keyword evidence="1" id="KW-0732">Signal</keyword>
<dbReference type="Proteomes" id="UP000681356">
    <property type="component" value="Unassembled WGS sequence"/>
</dbReference>
<feature type="domain" description="Cadherin-like" evidence="3">
    <location>
        <begin position="1733"/>
        <end position="1827"/>
    </location>
</feature>
<dbReference type="Pfam" id="PF16184">
    <property type="entry name" value="Cadherin_3"/>
    <property type="match status" value="1"/>
</dbReference>
<keyword evidence="5" id="KW-1185">Reference proteome</keyword>
<dbReference type="SUPFAM" id="SSF49899">
    <property type="entry name" value="Concanavalin A-like lectins/glucanases"/>
    <property type="match status" value="6"/>
</dbReference>
<organism evidence="4 5">
    <name type="scientific">Thetidibacter halocola</name>
    <dbReference type="NCBI Taxonomy" id="2827239"/>
    <lineage>
        <taxon>Bacteria</taxon>
        <taxon>Pseudomonadati</taxon>
        <taxon>Pseudomonadota</taxon>
        <taxon>Alphaproteobacteria</taxon>
        <taxon>Rhodobacterales</taxon>
        <taxon>Roseobacteraceae</taxon>
        <taxon>Thetidibacter</taxon>
    </lineage>
</organism>
<evidence type="ECO:0000259" key="3">
    <source>
        <dbReference type="Pfam" id="PF17892"/>
    </source>
</evidence>
<dbReference type="Pfam" id="PF13385">
    <property type="entry name" value="Laminin_G_3"/>
    <property type="match status" value="3"/>
</dbReference>
<reference evidence="4" key="1">
    <citation type="submission" date="2021-04" db="EMBL/GenBank/DDBJ databases">
        <authorList>
            <person name="Yoon J."/>
        </authorList>
    </citation>
    <scope>NUCLEOTIDE SEQUENCE</scope>
    <source>
        <strain evidence="4">KMU-90</strain>
    </source>
</reference>
<sequence length="2115" mass="217947">MPNESPILLTDTFSFEKFVVDNTMTATHAVAAADFDGDGDIDLVSTAEDDNTVAWFRNDGGLGFTKIVIDASFLQAYPVSVADMNGDGFIDVLAGGYGQDEYRIYVNDGVGNFSLGATLVADGAHSIFGIDMDSDGDMDVVVADQDGNRIAWYQNDGALNFAAFAVDASLKWAKTAVPADVNGDGFVDIIGTWNRGSFVRLYLNDGEQNFTAQTVDATIDGAYFAVAADLDGDGDVDIVSVGHKDNTLAWYQNDGNQTFTKIAIDTAVAGARSVVARDVDLDGDIDLLATARLGDAINLYLNDGTGTFTGSALDATAPGAYGVDTFDVNLDGLPDVIAALRDSGEVVVYFQTRGQSAQVTQGSSVVIDNTRLQAVDVDDDPSSLIYTLDTLPTSGELRLGGGLLGAGGNFTQADVDAGLLTYVHDGTSGTNDTFAFTLADGGEDGAQSISSSFFLAINTGELDAVPDAFTTNFGEMLFIDIPADLLANDIAGGGQTPGFDGFTLPSNGSLIRSGDTLTYTPNPGFDGIDGFTYTVSDGGLSDTASVSITVLGAPAELVSDDFSDPALSGIWTQAGPAGTSVALGVEGDDKFVRLSTPAGNYDAFNQNNAARLLQAVADTDFEVEARFLSVPVDGNEFQGILVEQDANTWMRFDTYSNGTNLIAFAAVTVNGSSSIAINNVTIPGGEAPYLRVTRVGDAFTFAYSTDGVSYVTAGTVTRAIEVNAIGPFAGSTSGAGGFDAKVDYFFNTASPIVPEDDVGSPGNQPPVAVDDAFSTGPGVPLAGDVLANDSDPEGDPLTAAVLSGPVNGTLSLNPDGTFDYTPNPGFDGSDGFTYTVSDGSATDEGAVAITVLAALTDPVSDDFSDPALSGIWTQAGPAGTSVALGVEGDEKFVRLSTPAGNYDAFNQNNAARLLQAVADTDFEVEARFLSVPVDGNEFQGILVEQDANTWMRFDTYSNGTNLIAFAAVTVNGSSSIAINNVTIPGGEAPYLRVTRVGDEFTFAYSTDGVSYVTAGTVTRAIEVNAIGPFAGSTNGAGGFDAKVDYFFNTASPIVPEDPVSTLPQPVFDLPGARSFDGSAAAVLELPHDAIYALAEGTIAFAFTAADTNGAQGLFTKDASGFAGGGNHFALYLDGTVLTARFQDGAASETVKVNGIEANREYEVAVTFDAGGGTVWLDGVAVATSALVMDWSGGGNVEYIQWGGRGWGSQTGQPGFDAPFEGTISDMQVYDTALDATQIAELAGGGVNQPPVAVDDAFSTGPGVPLAGDVLANDSDPEGDPLTAAVLSGPVNGTLSLNPDGTFDYTPNPGFDGSDGFTYTVSDGSATDEGAVAITVLAALTDPVSDDFSDPALSGIWTQAGPAGTSVALGVEGDEKFVRLSTPAGNYDAFNQNNAARLLQAVADTDFEVEARFLSVPVDGNEFQGILVEQDANTWMRFDTYSNGTNLIAFAAVTVNGSSSIAINNVTIPGGEAPYLRVTRVGDEFTFAYSTDGVSYVTAGTVTRAIEVNAIGPFAGSTNGAGGFDAKVDYFFNTASPIVPEDPVSTLPQPVFDLPGARSFDGSAAAVLELPHDAIYALAEGTIAFAFTAADTNGAQGLFTKDASGFAGGGNHFALYLDGTVLTARFQDGAASETVKVNGIEANREYEVAVTFDAGGGTVWLDGVAVATSALVMDWSGGGNVEYIQWGGRGWGSQTGQPGFDAPFEGTISDMQVYDTALDATQIAELAVQPAGGNAPPVPDDETLVTSEDTPAAITVSEILDGDTDPDGDTLSFEGLASQPQNGTAVYDATAGTVTYTPGPDYFGFDSFGVLIGDGAGGFAQSLVAVTVDPVEDDPVANDDLASMQAGGTATINVLGNDVDVDGDTLVIQSFDAASANGGSVTGNGDGMLTYTPPVGFLGEDTFTYVVSDGAGPTDTATVTVTVSKEPVLPVPVFVQGGVTTYSGASADVDNYAPGDLPLAIAEGTIAFSFIDGDPGIRQGLVVRDASSFVGGGNHFAAYVDRGDLKLRFQDGADDVTFVFADLNPNEEYEVAATFSASGVALYVNGALIDSDPLVMNWETNVEWLQVGGLGWGSATGSSAFSNPFSGQIADVEIYDEMLSDAFIADLAAVSSFDIA</sequence>
<dbReference type="InterPro" id="IPR013517">
    <property type="entry name" value="FG-GAP"/>
</dbReference>
<gene>
    <name evidence="4" type="ORF">KB874_21865</name>
</gene>
<dbReference type="Pfam" id="PF17892">
    <property type="entry name" value="Cadherin_5"/>
    <property type="match status" value="1"/>
</dbReference>
<feature type="domain" description="Beta-xylosidase C-terminal Concanavalin A-like" evidence="2">
    <location>
        <begin position="1344"/>
        <end position="1519"/>
    </location>
</feature>
<evidence type="ECO:0000259" key="2">
    <source>
        <dbReference type="Pfam" id="PF17851"/>
    </source>
</evidence>
<feature type="domain" description="Beta-xylosidase C-terminal Concanavalin A-like" evidence="2">
    <location>
        <begin position="860"/>
        <end position="1035"/>
    </location>
</feature>
<name>A0A8J7WKK6_9RHOB</name>
<accession>A0A8J7WKK6</accession>
<dbReference type="PANTHER" id="PTHR44103:SF1">
    <property type="entry name" value="PROPROTEIN CONVERTASE P"/>
    <property type="match status" value="1"/>
</dbReference>
<dbReference type="Pfam" id="PF13517">
    <property type="entry name" value="FG-GAP_3"/>
    <property type="match status" value="3"/>
</dbReference>
<dbReference type="Gene3D" id="2.60.120.200">
    <property type="match status" value="6"/>
</dbReference>
<feature type="domain" description="Beta-xylosidase C-terminal Concanavalin A-like" evidence="2">
    <location>
        <begin position="559"/>
        <end position="734"/>
    </location>
</feature>
<dbReference type="InterPro" id="IPR041542">
    <property type="entry name" value="GH43_C2"/>
</dbReference>
<evidence type="ECO:0000313" key="5">
    <source>
        <dbReference type="Proteomes" id="UP000681356"/>
    </source>
</evidence>
<dbReference type="Pfam" id="PF17963">
    <property type="entry name" value="Big_9"/>
    <property type="match status" value="4"/>
</dbReference>
<dbReference type="InterPro" id="IPR041690">
    <property type="entry name" value="Cadherin_5"/>
</dbReference>
<dbReference type="Pfam" id="PF17851">
    <property type="entry name" value="GH43_C2"/>
    <property type="match status" value="3"/>
</dbReference>
<protein>
    <submittedName>
        <fullName evidence="4">Tandem-95 repeat protein</fullName>
    </submittedName>
</protein>
<proteinExistence type="predicted"/>
<dbReference type="Gene3D" id="2.60.40.2810">
    <property type="match status" value="4"/>
</dbReference>
<dbReference type="PANTHER" id="PTHR44103">
    <property type="entry name" value="PROPROTEIN CONVERTASE P"/>
    <property type="match status" value="1"/>
</dbReference>
<evidence type="ECO:0000256" key="1">
    <source>
        <dbReference type="ARBA" id="ARBA00022729"/>
    </source>
</evidence>
<dbReference type="SUPFAM" id="SSF69318">
    <property type="entry name" value="Integrin alpha N-terminal domain"/>
    <property type="match status" value="1"/>
</dbReference>
<dbReference type="RefSeq" id="WP_212538684.1">
    <property type="nucleotide sequence ID" value="NZ_JAGTUU010000011.1"/>
</dbReference>